<feature type="domain" description="T-SNARE coiled-coil homology" evidence="4">
    <location>
        <begin position="245"/>
        <end position="307"/>
    </location>
</feature>
<dbReference type="GO" id="GO:0031201">
    <property type="term" value="C:SNARE complex"/>
    <property type="evidence" value="ECO:0007669"/>
    <property type="project" value="TreeGrafter"/>
</dbReference>
<organism evidence="5 8">
    <name type="scientific">Drosophila kikkawai</name>
    <name type="common">Fruit fly</name>
    <dbReference type="NCBI Taxonomy" id="30033"/>
    <lineage>
        <taxon>Eukaryota</taxon>
        <taxon>Metazoa</taxon>
        <taxon>Ecdysozoa</taxon>
        <taxon>Arthropoda</taxon>
        <taxon>Hexapoda</taxon>
        <taxon>Insecta</taxon>
        <taxon>Pterygota</taxon>
        <taxon>Neoptera</taxon>
        <taxon>Endopterygota</taxon>
        <taxon>Diptera</taxon>
        <taxon>Brachycera</taxon>
        <taxon>Muscomorpha</taxon>
        <taxon>Ephydroidea</taxon>
        <taxon>Drosophilidae</taxon>
        <taxon>Drosophila</taxon>
        <taxon>Sophophora</taxon>
    </lineage>
</organism>
<dbReference type="Gene3D" id="1.20.58.70">
    <property type="match status" value="1"/>
</dbReference>
<dbReference type="GO" id="GO:0005484">
    <property type="term" value="F:SNAP receptor activity"/>
    <property type="evidence" value="ECO:0007669"/>
    <property type="project" value="TreeGrafter"/>
</dbReference>
<feature type="compositionally biased region" description="Low complexity" evidence="2">
    <location>
        <begin position="9"/>
        <end position="24"/>
    </location>
</feature>
<feature type="region of interest" description="Disordered" evidence="2">
    <location>
        <begin position="39"/>
        <end position="84"/>
    </location>
</feature>
<evidence type="ECO:0000256" key="3">
    <source>
        <dbReference type="SAM" id="Phobius"/>
    </source>
</evidence>
<keyword evidence="3" id="KW-0812">Transmembrane</keyword>
<evidence type="ECO:0000259" key="4">
    <source>
        <dbReference type="PROSITE" id="PS50192"/>
    </source>
</evidence>
<protein>
    <submittedName>
        <fullName evidence="6 7">Syntaxin-4</fullName>
    </submittedName>
</protein>
<dbReference type="SMART" id="SM00397">
    <property type="entry name" value="t_SNARE"/>
    <property type="match status" value="1"/>
</dbReference>
<sequence>MGRDRMPELLRSLSSNSNSNSSSNGSLLLNVYSGTTEFKTSTGPGGTGNSYTISGHNNNNNNTNTNNNNNNSGDSKDRASTKMSQYGSNVDDILNPYSEIRQQLAHIAANLEAMNRMTQTINLRTFNENEMGELHSKNLRLGNQLMTRFKDFKANLPAENDYSLEARMKRTLFYGLHQTFINLWHKNELFLQNYEFKVKKNLRLHSKIINSEASEQEIELLIENKTTKLFVDNILQETEKERQTLRDLMDRFNELRRLEKSIEEVHALFMRIQTLVLEQSETIQRVEFHAQQATLYVDKGADELDQAEKHQKRARKKKIMLIVILAVVLLVLLLVGIYL</sequence>
<dbReference type="OrthoDB" id="10255013at2759"/>
<dbReference type="Pfam" id="PF05739">
    <property type="entry name" value="SNARE"/>
    <property type="match status" value="1"/>
</dbReference>
<dbReference type="AlphaFoldDB" id="A0A6P4J404"/>
<evidence type="ECO:0000256" key="2">
    <source>
        <dbReference type="SAM" id="MobiDB-lite"/>
    </source>
</evidence>
<feature type="transmembrane region" description="Helical" evidence="3">
    <location>
        <begin position="319"/>
        <end position="338"/>
    </location>
</feature>
<dbReference type="CDD" id="cd15848">
    <property type="entry name" value="SNARE_syntaxin1-like"/>
    <property type="match status" value="1"/>
</dbReference>
<dbReference type="FunFam" id="1.20.5.110:FF:000083">
    <property type="entry name" value="syntaxin-4 isoform X2"/>
    <property type="match status" value="1"/>
</dbReference>
<dbReference type="GO" id="GO:0048278">
    <property type="term" value="P:vesicle docking"/>
    <property type="evidence" value="ECO:0007669"/>
    <property type="project" value="TreeGrafter"/>
</dbReference>
<comment type="similarity">
    <text evidence="1">Belongs to the syntaxin family.</text>
</comment>
<dbReference type="RefSeq" id="XP_017030075.1">
    <property type="nucleotide sequence ID" value="XM_017174586.1"/>
</dbReference>
<proteinExistence type="inferred from homology"/>
<accession>A0A6P4J404</accession>
<dbReference type="InterPro" id="IPR045242">
    <property type="entry name" value="Syntaxin"/>
</dbReference>
<feature type="compositionally biased region" description="Low complexity" evidence="2">
    <location>
        <begin position="57"/>
        <end position="71"/>
    </location>
</feature>
<dbReference type="PROSITE" id="PS50192">
    <property type="entry name" value="T_SNARE"/>
    <property type="match status" value="1"/>
</dbReference>
<keyword evidence="3" id="KW-0472">Membrane</keyword>
<dbReference type="Proteomes" id="UP001652661">
    <property type="component" value="Chromosome X"/>
</dbReference>
<reference evidence="6 7" key="1">
    <citation type="submission" date="2025-04" db="UniProtKB">
        <authorList>
            <consortium name="RefSeq"/>
        </authorList>
    </citation>
    <scope>IDENTIFICATION</scope>
</reference>
<dbReference type="SUPFAM" id="SSF47661">
    <property type="entry name" value="t-snare proteins"/>
    <property type="match status" value="1"/>
</dbReference>
<dbReference type="RefSeq" id="XP_017030074.1">
    <property type="nucleotide sequence ID" value="XM_017174585.1"/>
</dbReference>
<dbReference type="GO" id="GO:0012505">
    <property type="term" value="C:endomembrane system"/>
    <property type="evidence" value="ECO:0007669"/>
    <property type="project" value="TreeGrafter"/>
</dbReference>
<dbReference type="PANTHER" id="PTHR19957">
    <property type="entry name" value="SYNTAXIN"/>
    <property type="match status" value="1"/>
</dbReference>
<dbReference type="GO" id="GO:0000149">
    <property type="term" value="F:SNARE binding"/>
    <property type="evidence" value="ECO:0007669"/>
    <property type="project" value="TreeGrafter"/>
</dbReference>
<dbReference type="GO" id="GO:0006887">
    <property type="term" value="P:exocytosis"/>
    <property type="evidence" value="ECO:0007669"/>
    <property type="project" value="TreeGrafter"/>
</dbReference>
<evidence type="ECO:0000256" key="1">
    <source>
        <dbReference type="ARBA" id="ARBA00009063"/>
    </source>
</evidence>
<feature type="region of interest" description="Disordered" evidence="2">
    <location>
        <begin position="1"/>
        <end position="24"/>
    </location>
</feature>
<name>A0A6P4J404_DROKI</name>
<dbReference type="InterPro" id="IPR010989">
    <property type="entry name" value="SNARE"/>
</dbReference>
<keyword evidence="5" id="KW-1185">Reference proteome</keyword>
<evidence type="ECO:0000313" key="7">
    <source>
        <dbReference type="RefSeq" id="XP_017030075.1"/>
    </source>
</evidence>
<dbReference type="GO" id="GO:0006906">
    <property type="term" value="P:vesicle fusion"/>
    <property type="evidence" value="ECO:0007669"/>
    <property type="project" value="TreeGrafter"/>
</dbReference>
<dbReference type="GO" id="GO:0006886">
    <property type="term" value="P:intracellular protein transport"/>
    <property type="evidence" value="ECO:0007669"/>
    <property type="project" value="TreeGrafter"/>
</dbReference>
<evidence type="ECO:0000313" key="8">
    <source>
        <dbReference type="RefSeq" id="XP_017030076.1"/>
    </source>
</evidence>
<keyword evidence="3" id="KW-1133">Transmembrane helix</keyword>
<dbReference type="InterPro" id="IPR000727">
    <property type="entry name" value="T_SNARE_dom"/>
</dbReference>
<dbReference type="GO" id="GO:0005886">
    <property type="term" value="C:plasma membrane"/>
    <property type="evidence" value="ECO:0007669"/>
    <property type="project" value="TreeGrafter"/>
</dbReference>
<gene>
    <name evidence="6 7 8" type="primary">LOC108080018</name>
</gene>
<dbReference type="PANTHER" id="PTHR19957:SF19">
    <property type="entry name" value="SYNTAXIN-4"/>
    <property type="match status" value="1"/>
</dbReference>
<evidence type="ECO:0000313" key="6">
    <source>
        <dbReference type="RefSeq" id="XP_017030074.1"/>
    </source>
</evidence>
<dbReference type="RefSeq" id="XP_017030076.1">
    <property type="nucleotide sequence ID" value="XM_017174587.1"/>
</dbReference>
<evidence type="ECO:0000313" key="5">
    <source>
        <dbReference type="Proteomes" id="UP001652661"/>
    </source>
</evidence>